<dbReference type="Proteomes" id="UP001174909">
    <property type="component" value="Unassembled WGS sequence"/>
</dbReference>
<dbReference type="GO" id="GO:0102193">
    <property type="term" value="F:protein-ribulosamine 3-kinase activity"/>
    <property type="evidence" value="ECO:0007669"/>
    <property type="project" value="UniProtKB-EC"/>
</dbReference>
<dbReference type="InterPro" id="IPR016477">
    <property type="entry name" value="Fructo-/Ketosamine-3-kinase"/>
</dbReference>
<accession>A0AA35SY56</accession>
<evidence type="ECO:0000256" key="2">
    <source>
        <dbReference type="ARBA" id="ARBA00048655"/>
    </source>
</evidence>
<dbReference type="Pfam" id="PF03881">
    <property type="entry name" value="Fructosamin_kin"/>
    <property type="match status" value="1"/>
</dbReference>
<reference evidence="4" key="1">
    <citation type="submission" date="2023-03" db="EMBL/GenBank/DDBJ databases">
        <authorList>
            <person name="Steffen K."/>
            <person name="Cardenas P."/>
        </authorList>
    </citation>
    <scope>NUCLEOTIDE SEQUENCE</scope>
</reference>
<gene>
    <name evidence="4" type="ORF">GBAR_LOCUS21329</name>
</gene>
<dbReference type="PANTHER" id="PTHR12149:SF8">
    <property type="entry name" value="PROTEIN-RIBULOSAMINE 3-KINASE"/>
    <property type="match status" value="1"/>
</dbReference>
<dbReference type="SUPFAM" id="SSF56112">
    <property type="entry name" value="Protein kinase-like (PK-like)"/>
    <property type="match status" value="1"/>
</dbReference>
<keyword evidence="5" id="KW-1185">Reference proteome</keyword>
<dbReference type="AlphaFoldDB" id="A0AA35SY56"/>
<dbReference type="GO" id="GO:0016301">
    <property type="term" value="F:kinase activity"/>
    <property type="evidence" value="ECO:0007669"/>
    <property type="project" value="UniProtKB-UniRule"/>
</dbReference>
<comment type="catalytic activity">
    <reaction evidence="2">
        <text>N(6)-D-ribulosyl-L-lysyl-[protein] + ATP = N(6)-(3-O-phospho-D-ribulosyl)-L-lysyl-[protein] + ADP + H(+)</text>
        <dbReference type="Rhea" id="RHEA:48432"/>
        <dbReference type="Rhea" id="RHEA-COMP:12103"/>
        <dbReference type="Rhea" id="RHEA-COMP:12104"/>
        <dbReference type="ChEBI" id="CHEBI:15378"/>
        <dbReference type="ChEBI" id="CHEBI:30616"/>
        <dbReference type="ChEBI" id="CHEBI:90418"/>
        <dbReference type="ChEBI" id="CHEBI:90420"/>
        <dbReference type="ChEBI" id="CHEBI:456216"/>
        <dbReference type="EC" id="2.7.1.172"/>
    </reaction>
    <physiologicalReaction direction="left-to-right" evidence="2">
        <dbReference type="Rhea" id="RHEA:48433"/>
    </physiologicalReaction>
</comment>
<comment type="caution">
    <text evidence="4">The sequence shown here is derived from an EMBL/GenBank/DDBJ whole genome shotgun (WGS) entry which is preliminary data.</text>
</comment>
<keyword evidence="3 4" id="KW-0418">Kinase</keyword>
<protein>
    <recommendedName>
        <fullName evidence="1">protein-ribulosamine 3-kinase</fullName>
        <ecNumber evidence="1">2.7.1.172</ecNumber>
    </recommendedName>
</protein>
<organism evidence="4 5">
    <name type="scientific">Geodia barretti</name>
    <name type="common">Barrett's horny sponge</name>
    <dbReference type="NCBI Taxonomy" id="519541"/>
    <lineage>
        <taxon>Eukaryota</taxon>
        <taxon>Metazoa</taxon>
        <taxon>Porifera</taxon>
        <taxon>Demospongiae</taxon>
        <taxon>Heteroscleromorpha</taxon>
        <taxon>Tetractinellida</taxon>
        <taxon>Astrophorina</taxon>
        <taxon>Geodiidae</taxon>
        <taxon>Geodia</taxon>
    </lineage>
</organism>
<dbReference type="EC" id="2.7.1.172" evidence="1"/>
<sequence length="292" mass="33133">MHGLNINESPWAEISRSLDCEILDIRRRSGNEFSQTCAIHCSSQDYFVKLSPNIDSLEAEEDGLKALANSKAIRVPKLILSGTTNSGGFLVTELLNLHMAKPSFPRLAQDLIALHRTTGTIFGWHRDNYIGGSRQQNPFCNNWTEFFREARLHYQLSLAQKNGYSFSLQTLGEQVLSGLPEILNHHDPVPSLVHGDLWQGNCGFTTDGVPVIYDPAIYYGDRETDLAMSQLFGGFPQVFYDAYREAWPLDPGWEVRQLVYNLYHILNHLNLFGRTYLQQAEATARKILSEIR</sequence>
<evidence type="ECO:0000313" key="4">
    <source>
        <dbReference type="EMBL" id="CAI8038265.1"/>
    </source>
</evidence>
<dbReference type="PANTHER" id="PTHR12149">
    <property type="entry name" value="FRUCTOSAMINE 3 KINASE-RELATED PROTEIN"/>
    <property type="match status" value="1"/>
</dbReference>
<comment type="similarity">
    <text evidence="3">Belongs to the fructosamine kinase family.</text>
</comment>
<evidence type="ECO:0000256" key="3">
    <source>
        <dbReference type="PIRNR" id="PIRNR006221"/>
    </source>
</evidence>
<proteinExistence type="inferred from homology"/>
<dbReference type="Gene3D" id="3.30.200.20">
    <property type="entry name" value="Phosphorylase Kinase, domain 1"/>
    <property type="match status" value="1"/>
</dbReference>
<dbReference type="Gene3D" id="3.90.1200.10">
    <property type="match status" value="1"/>
</dbReference>
<evidence type="ECO:0000313" key="5">
    <source>
        <dbReference type="Proteomes" id="UP001174909"/>
    </source>
</evidence>
<dbReference type="PIRSF" id="PIRSF006221">
    <property type="entry name" value="Ketosamine-3-kinase"/>
    <property type="match status" value="1"/>
</dbReference>
<keyword evidence="3" id="KW-0808">Transferase</keyword>
<dbReference type="InterPro" id="IPR011009">
    <property type="entry name" value="Kinase-like_dom_sf"/>
</dbReference>
<name>A0AA35SY56_GEOBA</name>
<dbReference type="EMBL" id="CASHTH010002987">
    <property type="protein sequence ID" value="CAI8038265.1"/>
    <property type="molecule type" value="Genomic_DNA"/>
</dbReference>
<evidence type="ECO:0000256" key="1">
    <source>
        <dbReference type="ARBA" id="ARBA00011961"/>
    </source>
</evidence>